<dbReference type="AlphaFoldDB" id="A0A6M2BTH4"/>
<dbReference type="Proteomes" id="UP000472676">
    <property type="component" value="Unassembled WGS sequence"/>
</dbReference>
<protein>
    <submittedName>
        <fullName evidence="2">HDOD domain-containing protein</fullName>
    </submittedName>
</protein>
<evidence type="ECO:0000259" key="1">
    <source>
        <dbReference type="PROSITE" id="PS51833"/>
    </source>
</evidence>
<dbReference type="PROSITE" id="PS51833">
    <property type="entry name" value="HDOD"/>
    <property type="match status" value="1"/>
</dbReference>
<dbReference type="RefSeq" id="WP_166256834.1">
    <property type="nucleotide sequence ID" value="NZ_JAAMOW010000005.1"/>
</dbReference>
<dbReference type="InterPro" id="IPR013976">
    <property type="entry name" value="HDOD"/>
</dbReference>
<name>A0A6M2BTH4_9GAMM</name>
<dbReference type="Gene3D" id="1.10.3210.10">
    <property type="entry name" value="Hypothetical protein af1432"/>
    <property type="match status" value="1"/>
</dbReference>
<evidence type="ECO:0000313" key="3">
    <source>
        <dbReference type="Proteomes" id="UP000472676"/>
    </source>
</evidence>
<accession>A0A6M2BTH4</accession>
<dbReference type="SUPFAM" id="SSF109604">
    <property type="entry name" value="HD-domain/PDEase-like"/>
    <property type="match status" value="1"/>
</dbReference>
<sequence length="278" mass="30346">MVLEDRFHRVVIDALARDKLVLPTLPEIALHVRQLAQREDVSAGALAVELQKDAALSVRLIRVANSAAQRGGHRVDNVRQAVTRLGFDYTRLLVSGLAIEQMFARGAPQIESRLRKSWQQSVDVAAAAQVLAAHCTLLNPEMAMLAGLVHDIGVLAILRLAESHQAVLDDPAELDNVLEVLAPRIGCMVLQAWHFPAELVEVPRQWRVFGEQHDGAPTYADVVRVAVLQSSAGRQAPYDKVDRAAVPAYRKLDVSPDIDVLQMKGYASLFDAGHSAAA</sequence>
<dbReference type="EMBL" id="JAAMOW010000005">
    <property type="protein sequence ID" value="NGY05413.1"/>
    <property type="molecule type" value="Genomic_DNA"/>
</dbReference>
<dbReference type="InterPro" id="IPR052340">
    <property type="entry name" value="RNase_Y/CdgJ"/>
</dbReference>
<organism evidence="2 3">
    <name type="scientific">Solimonas terrae</name>
    <dbReference type="NCBI Taxonomy" id="1396819"/>
    <lineage>
        <taxon>Bacteria</taxon>
        <taxon>Pseudomonadati</taxon>
        <taxon>Pseudomonadota</taxon>
        <taxon>Gammaproteobacteria</taxon>
        <taxon>Nevskiales</taxon>
        <taxon>Nevskiaceae</taxon>
        <taxon>Solimonas</taxon>
    </lineage>
</organism>
<dbReference type="PANTHER" id="PTHR33525">
    <property type="match status" value="1"/>
</dbReference>
<dbReference type="Pfam" id="PF08668">
    <property type="entry name" value="HDOD"/>
    <property type="match status" value="1"/>
</dbReference>
<gene>
    <name evidence="2" type="ORF">G7Y85_11585</name>
</gene>
<keyword evidence="3" id="KW-1185">Reference proteome</keyword>
<proteinExistence type="predicted"/>
<feature type="domain" description="HDOD" evidence="1">
    <location>
        <begin position="22"/>
        <end position="209"/>
    </location>
</feature>
<evidence type="ECO:0000313" key="2">
    <source>
        <dbReference type="EMBL" id="NGY05413.1"/>
    </source>
</evidence>
<reference evidence="2 3" key="1">
    <citation type="journal article" date="2014" name="Int. J. Syst. Evol. Microbiol.">
        <title>Solimonas terrae sp. nov., isolated from soil.</title>
        <authorList>
            <person name="Kim S.J."/>
            <person name="Moon J.Y."/>
            <person name="Weon H.Y."/>
            <person name="Ahn J.H."/>
            <person name="Chen W.M."/>
            <person name="Kwon S.W."/>
        </authorList>
    </citation>
    <scope>NUCLEOTIDE SEQUENCE [LARGE SCALE GENOMIC DNA]</scope>
    <source>
        <strain evidence="2 3">KIS83-12</strain>
    </source>
</reference>
<dbReference type="PANTHER" id="PTHR33525:SF3">
    <property type="entry name" value="RIBONUCLEASE Y"/>
    <property type="match status" value="1"/>
</dbReference>
<comment type="caution">
    <text evidence="2">The sequence shown here is derived from an EMBL/GenBank/DDBJ whole genome shotgun (WGS) entry which is preliminary data.</text>
</comment>